<feature type="chain" id="PRO_5022221455" evidence="2">
    <location>
        <begin position="33"/>
        <end position="473"/>
    </location>
</feature>
<evidence type="ECO:0000313" key="4">
    <source>
        <dbReference type="EMBL" id="TQL99286.1"/>
    </source>
</evidence>
<keyword evidence="2" id="KW-0732">Signal</keyword>
<feature type="region of interest" description="Disordered" evidence="1">
    <location>
        <begin position="62"/>
        <end position="86"/>
    </location>
</feature>
<dbReference type="Pfam" id="PF13354">
    <property type="entry name" value="Beta-lactamase2"/>
    <property type="match status" value="1"/>
</dbReference>
<dbReference type="PANTHER" id="PTHR35333">
    <property type="entry name" value="BETA-LACTAMASE"/>
    <property type="match status" value="1"/>
</dbReference>
<protein>
    <submittedName>
        <fullName evidence="4">Beta-lactamase family protein</fullName>
    </submittedName>
</protein>
<name>A0A543CQA0_9ACTN</name>
<dbReference type="InterPro" id="IPR045155">
    <property type="entry name" value="Beta-lactam_cat"/>
</dbReference>
<dbReference type="Gene3D" id="3.40.710.10">
    <property type="entry name" value="DD-peptidase/beta-lactamase superfamily"/>
    <property type="match status" value="1"/>
</dbReference>
<proteinExistence type="predicted"/>
<dbReference type="InterPro" id="IPR000871">
    <property type="entry name" value="Beta-lactam_class-A"/>
</dbReference>
<dbReference type="InterPro" id="IPR012338">
    <property type="entry name" value="Beta-lactam/transpept-like"/>
</dbReference>
<dbReference type="GO" id="GO:0046677">
    <property type="term" value="P:response to antibiotic"/>
    <property type="evidence" value="ECO:0007669"/>
    <property type="project" value="InterPro"/>
</dbReference>
<evidence type="ECO:0000256" key="1">
    <source>
        <dbReference type="SAM" id="MobiDB-lite"/>
    </source>
</evidence>
<organism evidence="4 5">
    <name type="scientific">Actinoallomurus bryophytorum</name>
    <dbReference type="NCBI Taxonomy" id="1490222"/>
    <lineage>
        <taxon>Bacteria</taxon>
        <taxon>Bacillati</taxon>
        <taxon>Actinomycetota</taxon>
        <taxon>Actinomycetes</taxon>
        <taxon>Streptosporangiales</taxon>
        <taxon>Thermomonosporaceae</taxon>
        <taxon>Actinoallomurus</taxon>
    </lineage>
</organism>
<dbReference type="GO" id="GO:0030655">
    <property type="term" value="P:beta-lactam antibiotic catabolic process"/>
    <property type="evidence" value="ECO:0007669"/>
    <property type="project" value="InterPro"/>
</dbReference>
<keyword evidence="5" id="KW-1185">Reference proteome</keyword>
<dbReference type="RefSeq" id="WP_141957965.1">
    <property type="nucleotide sequence ID" value="NZ_VFOZ01000001.1"/>
</dbReference>
<dbReference type="GO" id="GO:0008800">
    <property type="term" value="F:beta-lactamase activity"/>
    <property type="evidence" value="ECO:0007669"/>
    <property type="project" value="InterPro"/>
</dbReference>
<feature type="domain" description="Beta-lactamase class A catalytic" evidence="3">
    <location>
        <begin position="179"/>
        <end position="301"/>
    </location>
</feature>
<dbReference type="Proteomes" id="UP000316096">
    <property type="component" value="Unassembled WGS sequence"/>
</dbReference>
<dbReference type="PANTHER" id="PTHR35333:SF3">
    <property type="entry name" value="BETA-LACTAMASE-TYPE TRANSPEPTIDASE FOLD CONTAINING PROTEIN"/>
    <property type="match status" value="1"/>
</dbReference>
<evidence type="ECO:0000259" key="3">
    <source>
        <dbReference type="Pfam" id="PF13354"/>
    </source>
</evidence>
<feature type="signal peptide" evidence="2">
    <location>
        <begin position="1"/>
        <end position="32"/>
    </location>
</feature>
<accession>A0A543CQA0</accession>
<comment type="caution">
    <text evidence="4">The sequence shown here is derived from an EMBL/GenBank/DDBJ whole genome shotgun (WGS) entry which is preliminary data.</text>
</comment>
<gene>
    <name evidence="4" type="ORF">FB559_4945</name>
</gene>
<sequence length="473" mass="51286">MILHRIRKRGRGLVALGGAAVLAATLIQPADAATHRSGDLAERLQQTMAGLNFGDVLDTTPPGSAQARALRAQQQAEPARPEHAPAVSAAAATTIHQQPQVDVAVIELDKKGRALSSGNVLMSPKYKDGVTVPVDKNLHTTAVRYRLWDTDQWDAANGQGTTDTVPGRENAPLDFMEPYPASIIKLMVGFGIMQLVDKGAIKLSDTYAYTPTKPSDRCEGATTRTIGEYFDRMITVSDNGAACTLIKVMHEHGGVDWLNQEFQDMGLEMLQLKGTDPANGDWSPYVTMSSLDTAKLLMLINGVSGRAWTAPNGKPVTSDVLSASSRAFFMKELGEQGWNNVLSTTNYCGYSYPTQGMPQRIAQRWIGADGTVTVNDDPTDGKYVYPAQPCQDAAEVTFAHKTGLTAFAAGDAGIVHSLPGKAKRDYIIVAFSNLGWRYIDTNRPMNPPVQPAVNRTEKFAKLGRAMDDYEARR</sequence>
<dbReference type="AlphaFoldDB" id="A0A543CQA0"/>
<reference evidence="4 5" key="1">
    <citation type="submission" date="2019-06" db="EMBL/GenBank/DDBJ databases">
        <title>Sequencing the genomes of 1000 actinobacteria strains.</title>
        <authorList>
            <person name="Klenk H.-P."/>
        </authorList>
    </citation>
    <scope>NUCLEOTIDE SEQUENCE [LARGE SCALE GENOMIC DNA]</scope>
    <source>
        <strain evidence="4 5">DSM 102200</strain>
    </source>
</reference>
<dbReference type="SUPFAM" id="SSF56601">
    <property type="entry name" value="beta-lactamase/transpeptidase-like"/>
    <property type="match status" value="1"/>
</dbReference>
<feature type="compositionally biased region" description="Low complexity" evidence="1">
    <location>
        <begin position="65"/>
        <end position="86"/>
    </location>
</feature>
<dbReference type="OrthoDB" id="3501904at2"/>
<evidence type="ECO:0000256" key="2">
    <source>
        <dbReference type="SAM" id="SignalP"/>
    </source>
</evidence>
<evidence type="ECO:0000313" key="5">
    <source>
        <dbReference type="Proteomes" id="UP000316096"/>
    </source>
</evidence>
<dbReference type="EMBL" id="VFOZ01000001">
    <property type="protein sequence ID" value="TQL99286.1"/>
    <property type="molecule type" value="Genomic_DNA"/>
</dbReference>